<dbReference type="SUPFAM" id="SSF52540">
    <property type="entry name" value="P-loop containing nucleoside triphosphate hydrolases"/>
    <property type="match status" value="1"/>
</dbReference>
<dbReference type="PROSITE" id="PS00211">
    <property type="entry name" value="ABC_TRANSPORTER_1"/>
    <property type="match status" value="1"/>
</dbReference>
<dbReference type="PANTHER" id="PTHR24221">
    <property type="entry name" value="ATP-BINDING CASSETTE SUB-FAMILY B"/>
    <property type="match status" value="1"/>
</dbReference>
<name>F8EW64_ZYMMT</name>
<dbReference type="InterPro" id="IPR003439">
    <property type="entry name" value="ABC_transporter-like_ATP-bd"/>
</dbReference>
<dbReference type="PANTHER" id="PTHR24221:SF654">
    <property type="entry name" value="ATP-BINDING CASSETTE SUB-FAMILY B MEMBER 6"/>
    <property type="match status" value="1"/>
</dbReference>
<dbReference type="STRING" id="579138.Zymop_1584"/>
<dbReference type="Pfam" id="PF00664">
    <property type="entry name" value="ABC_membrane"/>
    <property type="match status" value="1"/>
</dbReference>
<evidence type="ECO:0000256" key="5">
    <source>
        <dbReference type="ARBA" id="ARBA00022840"/>
    </source>
</evidence>
<keyword evidence="5" id="KW-0067">ATP-binding</keyword>
<feature type="transmembrane region" description="Helical" evidence="8">
    <location>
        <begin position="149"/>
        <end position="171"/>
    </location>
</feature>
<dbReference type="SUPFAM" id="SSF90123">
    <property type="entry name" value="ABC transporter transmembrane region"/>
    <property type="match status" value="1"/>
</dbReference>
<dbReference type="GO" id="GO:0140359">
    <property type="term" value="F:ABC-type transporter activity"/>
    <property type="evidence" value="ECO:0007669"/>
    <property type="project" value="InterPro"/>
</dbReference>
<keyword evidence="6 8" id="KW-1133">Transmembrane helix</keyword>
<dbReference type="KEGG" id="zmp:Zymop_1584"/>
<dbReference type="EMBL" id="CP002865">
    <property type="protein sequence ID" value="AEI38474.1"/>
    <property type="molecule type" value="Genomic_DNA"/>
</dbReference>
<dbReference type="CDD" id="cd03253">
    <property type="entry name" value="ABCC_ATM1_transporter"/>
    <property type="match status" value="1"/>
</dbReference>
<evidence type="ECO:0000256" key="7">
    <source>
        <dbReference type="ARBA" id="ARBA00023136"/>
    </source>
</evidence>
<evidence type="ECO:0000256" key="2">
    <source>
        <dbReference type="ARBA" id="ARBA00022448"/>
    </source>
</evidence>
<evidence type="ECO:0000313" key="11">
    <source>
        <dbReference type="EMBL" id="AEI38474.1"/>
    </source>
</evidence>
<feature type="domain" description="ABC transmembrane type-1" evidence="10">
    <location>
        <begin position="36"/>
        <end position="322"/>
    </location>
</feature>
<evidence type="ECO:0000256" key="6">
    <source>
        <dbReference type="ARBA" id="ARBA00022989"/>
    </source>
</evidence>
<evidence type="ECO:0000259" key="9">
    <source>
        <dbReference type="PROSITE" id="PS50893"/>
    </source>
</evidence>
<sequence>MAAEGQNHNHDALTNLTRFLHYLWPKDRPDLKKRLALALVMVVFSKIIVLLMPFAYKGIIDHMVPDTKSGLSVALALTLAYAGSRFGGVLFDNLRNAIFEAVGQNAAKALAIELFKHLHVLPLSFHLERRTGSLTRIIERGTKSIDSMLYYLIFNIGPTIIELIATCAIFVFSGWGWGMVGATLAMIIIYILFTRLITERRVALRRHWNEYDQQAGQYALDSLLNYETVKYFNAEALETERYSKVATKLSNATVKVETSLAFLNIGQSLITNLLMAGAMGFTVWGWRYNRFTAGDVVLINSLLLQLFRPLDFLGTVYRQVRQGLTDMAAVFQLIDTKAAIADHKNAPDLQIKKGTVQFQHVEFDYHSDRPILKDIDFTIPAGQSLAIVGSSGAGKSTIVRLLYRFYDVTGGRITIDGQDIRDITQHSLRQALGMVPQDIVLFNDTIGYNIRYGRPDASLKAVKQAARGASIADFIESLPQGYETTVGERGLKLSGGEKQRIAIARTLLKNPPILLFDEATSALDSQSETDIQATLNKIAEQRTTIIIAHRLSTITHADQIIVLDKGHIIERGNHQSLLKHNGLYAAMWQKQSLAKA</sequence>
<dbReference type="InterPro" id="IPR039421">
    <property type="entry name" value="Type_1_exporter"/>
</dbReference>
<evidence type="ECO:0000313" key="12">
    <source>
        <dbReference type="Proteomes" id="UP000000491"/>
    </source>
</evidence>
<dbReference type="InterPro" id="IPR017871">
    <property type="entry name" value="ABC_transporter-like_CS"/>
</dbReference>
<dbReference type="HOGENOM" id="CLU_000604_84_4_5"/>
<feature type="domain" description="ABC transporter" evidence="9">
    <location>
        <begin position="356"/>
        <end position="590"/>
    </location>
</feature>
<dbReference type="Gene3D" id="1.20.1560.10">
    <property type="entry name" value="ABC transporter type 1, transmembrane domain"/>
    <property type="match status" value="1"/>
</dbReference>
<dbReference type="Gene3D" id="3.40.50.300">
    <property type="entry name" value="P-loop containing nucleotide triphosphate hydrolases"/>
    <property type="match status" value="1"/>
</dbReference>
<dbReference type="PROSITE" id="PS50929">
    <property type="entry name" value="ABC_TM1F"/>
    <property type="match status" value="1"/>
</dbReference>
<dbReference type="SMART" id="SM00382">
    <property type="entry name" value="AAA"/>
    <property type="match status" value="1"/>
</dbReference>
<dbReference type="CDD" id="cd18582">
    <property type="entry name" value="ABC_6TM_ATM1_ABCB7"/>
    <property type="match status" value="1"/>
</dbReference>
<dbReference type="GO" id="GO:0005886">
    <property type="term" value="C:plasma membrane"/>
    <property type="evidence" value="ECO:0007669"/>
    <property type="project" value="UniProtKB-SubCell"/>
</dbReference>
<protein>
    <submittedName>
        <fullName evidence="11">ABC transporter related protein</fullName>
    </submittedName>
</protein>
<dbReference type="InterPro" id="IPR003593">
    <property type="entry name" value="AAA+_ATPase"/>
</dbReference>
<dbReference type="Proteomes" id="UP000000491">
    <property type="component" value="Chromosome"/>
</dbReference>
<reference evidence="11 12" key="1">
    <citation type="journal article" date="2011" name="J. Bacteriol.">
        <title>Genome sequence of the ethanol-producing Zymomonas mobilis subsp. pomaceae lectotype strain ATCC 29192.</title>
        <authorList>
            <person name="Kouvelis V.N."/>
            <person name="Davenport K.W."/>
            <person name="Brettin T.S."/>
            <person name="Bruce D."/>
            <person name="Detter C."/>
            <person name="Han C.S."/>
            <person name="Nolan M."/>
            <person name="Tapia R."/>
            <person name="Damoulaki A."/>
            <person name="Kyrpides N.C."/>
            <person name="Typas M.A."/>
            <person name="Pappas K.M."/>
        </authorList>
    </citation>
    <scope>NUCLEOTIDE SEQUENCE [LARGE SCALE GENOMIC DNA]</scope>
    <source>
        <strain evidence="12">ATCC 29192 / DSM 22645 / JCM 10191 / CCUG 17912 / NBRC 13757 / NCIMB 11200 / NRRL B-4491 / Barker I</strain>
    </source>
</reference>
<feature type="transmembrane region" description="Helical" evidence="8">
    <location>
        <begin position="177"/>
        <end position="197"/>
    </location>
</feature>
<dbReference type="AlphaFoldDB" id="F8EW64"/>
<evidence type="ECO:0000256" key="4">
    <source>
        <dbReference type="ARBA" id="ARBA00022741"/>
    </source>
</evidence>
<comment type="subcellular location">
    <subcellularLocation>
        <location evidence="1">Cell membrane</location>
        <topology evidence="1">Multi-pass membrane protein</topology>
    </subcellularLocation>
</comment>
<evidence type="ECO:0000259" key="10">
    <source>
        <dbReference type="PROSITE" id="PS50929"/>
    </source>
</evidence>
<dbReference type="PROSITE" id="PS50893">
    <property type="entry name" value="ABC_TRANSPORTER_2"/>
    <property type="match status" value="1"/>
</dbReference>
<dbReference type="InterPro" id="IPR036640">
    <property type="entry name" value="ABC1_TM_sf"/>
</dbReference>
<keyword evidence="3 8" id="KW-0812">Transmembrane</keyword>
<keyword evidence="2" id="KW-0813">Transport</keyword>
<dbReference type="FunFam" id="3.40.50.300:FF:000186">
    <property type="entry name" value="ATP-binding cassette sub-family B member 7, mitochondrial"/>
    <property type="match status" value="1"/>
</dbReference>
<dbReference type="InterPro" id="IPR011527">
    <property type="entry name" value="ABC1_TM_dom"/>
</dbReference>
<feature type="transmembrane region" description="Helical" evidence="8">
    <location>
        <begin position="71"/>
        <end position="91"/>
    </location>
</feature>
<gene>
    <name evidence="11" type="ordered locus">Zymop_1584</name>
</gene>
<dbReference type="GO" id="GO:0016887">
    <property type="term" value="F:ATP hydrolysis activity"/>
    <property type="evidence" value="ECO:0007669"/>
    <property type="project" value="InterPro"/>
</dbReference>
<accession>F8EW64</accession>
<dbReference type="GO" id="GO:0005524">
    <property type="term" value="F:ATP binding"/>
    <property type="evidence" value="ECO:0007669"/>
    <property type="project" value="UniProtKB-KW"/>
</dbReference>
<keyword evidence="7 8" id="KW-0472">Membrane</keyword>
<proteinExistence type="predicted"/>
<organism evidence="11 12">
    <name type="scientific">Zymomonas mobilis subsp. pomaceae (strain ATCC 29192 / DSM 22645 / JCM 10191 / CCUG 17912 / NBRC 13757 / NCIMB 11200 / NRRL B-4491 / Barker I)</name>
    <dbReference type="NCBI Taxonomy" id="579138"/>
    <lineage>
        <taxon>Bacteria</taxon>
        <taxon>Pseudomonadati</taxon>
        <taxon>Pseudomonadota</taxon>
        <taxon>Alphaproteobacteria</taxon>
        <taxon>Sphingomonadales</taxon>
        <taxon>Zymomonadaceae</taxon>
        <taxon>Zymomonas</taxon>
    </lineage>
</organism>
<dbReference type="PATRIC" id="fig|579138.3.peg.1678"/>
<keyword evidence="4" id="KW-0547">Nucleotide-binding</keyword>
<evidence type="ECO:0000256" key="3">
    <source>
        <dbReference type="ARBA" id="ARBA00022692"/>
    </source>
</evidence>
<dbReference type="InterPro" id="IPR027417">
    <property type="entry name" value="P-loop_NTPase"/>
</dbReference>
<evidence type="ECO:0000256" key="1">
    <source>
        <dbReference type="ARBA" id="ARBA00004651"/>
    </source>
</evidence>
<evidence type="ECO:0000256" key="8">
    <source>
        <dbReference type="SAM" id="Phobius"/>
    </source>
</evidence>
<dbReference type="Pfam" id="PF00005">
    <property type="entry name" value="ABC_tran"/>
    <property type="match status" value="1"/>
</dbReference>
<dbReference type="RefSeq" id="WP_013934862.1">
    <property type="nucleotide sequence ID" value="NC_015709.1"/>
</dbReference>
<dbReference type="eggNOG" id="COG5265">
    <property type="taxonomic scope" value="Bacteria"/>
</dbReference>
<feature type="transmembrane region" description="Helical" evidence="8">
    <location>
        <begin position="35"/>
        <end position="56"/>
    </location>
</feature>